<evidence type="ECO:0000313" key="3">
    <source>
        <dbReference type="Proteomes" id="UP000316167"/>
    </source>
</evidence>
<dbReference type="Proteomes" id="UP000316167">
    <property type="component" value="Unassembled WGS sequence"/>
</dbReference>
<evidence type="ECO:0000313" key="2">
    <source>
        <dbReference type="EMBL" id="TWI84952.1"/>
    </source>
</evidence>
<keyword evidence="3" id="KW-1185">Reference proteome</keyword>
<dbReference type="RefSeq" id="WP_144883443.1">
    <property type="nucleotide sequence ID" value="NZ_VLLE01000002.1"/>
</dbReference>
<accession>A0A562SUL7</accession>
<gene>
    <name evidence="2" type="ORF">IQ13_0105</name>
</gene>
<name>A0A562SUL7_9BACT</name>
<dbReference type="EMBL" id="VLLE01000002">
    <property type="protein sequence ID" value="TWI84952.1"/>
    <property type="molecule type" value="Genomic_DNA"/>
</dbReference>
<reference evidence="2 3" key="1">
    <citation type="journal article" date="2015" name="Stand. Genomic Sci.">
        <title>Genomic Encyclopedia of Bacterial and Archaeal Type Strains, Phase III: the genomes of soil and plant-associated and newly described type strains.</title>
        <authorList>
            <person name="Whitman W.B."/>
            <person name="Woyke T."/>
            <person name="Klenk H.P."/>
            <person name="Zhou Y."/>
            <person name="Lilburn T.G."/>
            <person name="Beck B.J."/>
            <person name="De Vos P."/>
            <person name="Vandamme P."/>
            <person name="Eisen J.A."/>
            <person name="Garrity G."/>
            <person name="Hugenholtz P."/>
            <person name="Kyrpides N.C."/>
        </authorList>
    </citation>
    <scope>NUCLEOTIDE SEQUENCE [LARGE SCALE GENOMIC DNA]</scope>
    <source>
        <strain evidence="2 3">CGMCC 1.7271</strain>
    </source>
</reference>
<dbReference type="AlphaFoldDB" id="A0A562SUL7"/>
<organism evidence="2 3">
    <name type="scientific">Lacibacter cauensis</name>
    <dbReference type="NCBI Taxonomy" id="510947"/>
    <lineage>
        <taxon>Bacteria</taxon>
        <taxon>Pseudomonadati</taxon>
        <taxon>Bacteroidota</taxon>
        <taxon>Chitinophagia</taxon>
        <taxon>Chitinophagales</taxon>
        <taxon>Chitinophagaceae</taxon>
        <taxon>Lacibacter</taxon>
    </lineage>
</organism>
<feature type="domain" description="Abortive phage infection protein C-terminal" evidence="1">
    <location>
        <begin position="256"/>
        <end position="485"/>
    </location>
</feature>
<dbReference type="InterPro" id="IPR018891">
    <property type="entry name" value="AIPR_C"/>
</dbReference>
<evidence type="ECO:0000259" key="1">
    <source>
        <dbReference type="Pfam" id="PF10592"/>
    </source>
</evidence>
<dbReference type="OrthoDB" id="9806213at2"/>
<protein>
    <submittedName>
        <fullName evidence="2">AIPR protein</fullName>
    </submittedName>
</protein>
<sequence>MSKYLTLLNILDELRKEAPIEYKKYYPIDTDLEALNKARARAYIHLFLKVKFGLLTFLERENFITDDTDDGGVDAYYLDREHKRIYFLQAKFRSSEDNFENKNIELDELFNMDLDRITKGERKYINGNNYNNKIQKLIDEIKATDDYPKYKEVVIILANLKDKYRGEQIRKLTLFPAEIFDYERCYNELVFPVVSGTFYNPKELKITISVNSKSAGNRIDYYVDTSIKECNITALFVPTIEIAKILYKYKNSILKFNPRSYLDLAGGSVNSRIQTSITNIKTNEFALYNNGITMLSDNTFYSDRVGKRSEAELIVTNPQIINGGQTAFTLSRIYEDCLKGGKSTEIFSEKEGLLKVITFSEDENGDIDEASKLELIEAISKATNDQTAVTEADRRSNEKIQIEIQETIFKTYGYFYERKRGEFGDGVRSKYIDRTKIIDRETFMRVCLSINGNSGQARRASSQQLFKREIFSVILSDNSLTKKYFFGYKCLEYLNDVQKRFEKDTNNRYGQAQYGYGLRYGKIAMVGVIAKYYTSNVKVGNFEQEVISNADLILSRWLRFEEFVKSQPDNRAYFRKYTDQDSGQEVIEVNFDNYYKGKTLTKDLNAYFK</sequence>
<dbReference type="Pfam" id="PF10592">
    <property type="entry name" value="AIPR"/>
    <property type="match status" value="1"/>
</dbReference>
<comment type="caution">
    <text evidence="2">The sequence shown here is derived from an EMBL/GenBank/DDBJ whole genome shotgun (WGS) entry which is preliminary data.</text>
</comment>
<proteinExistence type="predicted"/>